<gene>
    <name evidence="9" type="ORF">ENI96_12425</name>
</gene>
<dbReference type="PANTHER" id="PTHR30485">
    <property type="entry name" value="NI/FE-HYDROGENASE 1 B-TYPE CYTOCHROME SUBUNIT"/>
    <property type="match status" value="1"/>
</dbReference>
<evidence type="ECO:0000256" key="3">
    <source>
        <dbReference type="ARBA" id="ARBA00022692"/>
    </source>
</evidence>
<evidence type="ECO:0000256" key="1">
    <source>
        <dbReference type="ARBA" id="ARBA00004651"/>
    </source>
</evidence>
<keyword evidence="4 7" id="KW-1133">Transmembrane helix</keyword>
<evidence type="ECO:0000256" key="2">
    <source>
        <dbReference type="ARBA" id="ARBA00022475"/>
    </source>
</evidence>
<keyword evidence="5 7" id="KW-0472">Membrane</keyword>
<comment type="subcellular location">
    <subcellularLocation>
        <location evidence="1">Cell membrane</location>
        <topology evidence="1">Multi-pass membrane protein</topology>
    </subcellularLocation>
</comment>
<name>A0A831W6F7_9GAMM</name>
<evidence type="ECO:0000256" key="5">
    <source>
        <dbReference type="ARBA" id="ARBA00023136"/>
    </source>
</evidence>
<evidence type="ECO:0000256" key="6">
    <source>
        <dbReference type="SAM" id="MobiDB-lite"/>
    </source>
</evidence>
<evidence type="ECO:0000313" key="9">
    <source>
        <dbReference type="EMBL" id="HEB97218.1"/>
    </source>
</evidence>
<protein>
    <submittedName>
        <fullName evidence="9">Cytochrome B</fullName>
    </submittedName>
</protein>
<feature type="compositionally biased region" description="Acidic residues" evidence="6">
    <location>
        <begin position="143"/>
        <end position="158"/>
    </location>
</feature>
<dbReference type="InterPro" id="IPR016174">
    <property type="entry name" value="Di-haem_cyt_TM"/>
</dbReference>
<feature type="transmembrane region" description="Helical" evidence="7">
    <location>
        <begin position="99"/>
        <end position="121"/>
    </location>
</feature>
<dbReference type="Pfam" id="PF01292">
    <property type="entry name" value="Ni_hydr_CYTB"/>
    <property type="match status" value="1"/>
</dbReference>
<dbReference type="Proteomes" id="UP000886251">
    <property type="component" value="Unassembled WGS sequence"/>
</dbReference>
<feature type="domain" description="Cytochrome b561 bacterial/Ni-hydrogenase" evidence="8">
    <location>
        <begin position="11"/>
        <end position="213"/>
    </location>
</feature>
<dbReference type="GO" id="GO:0022904">
    <property type="term" value="P:respiratory electron transport chain"/>
    <property type="evidence" value="ECO:0007669"/>
    <property type="project" value="InterPro"/>
</dbReference>
<keyword evidence="2" id="KW-1003">Cell membrane</keyword>
<feature type="transmembrane region" description="Helical" evidence="7">
    <location>
        <begin position="40"/>
        <end position="58"/>
    </location>
</feature>
<dbReference type="EMBL" id="DRKP01000154">
    <property type="protein sequence ID" value="HEB97218.1"/>
    <property type="molecule type" value="Genomic_DNA"/>
</dbReference>
<feature type="transmembrane region" description="Helical" evidence="7">
    <location>
        <begin position="15"/>
        <end position="34"/>
    </location>
</feature>
<dbReference type="PANTHER" id="PTHR30485:SF2">
    <property type="entry name" value="BLL0597 PROTEIN"/>
    <property type="match status" value="1"/>
</dbReference>
<reference evidence="9" key="1">
    <citation type="journal article" date="2020" name="mSystems">
        <title>Genome- and Community-Level Interaction Insights into Carbon Utilization and Element Cycling Functions of Hydrothermarchaeota in Hydrothermal Sediment.</title>
        <authorList>
            <person name="Zhou Z."/>
            <person name="Liu Y."/>
            <person name="Xu W."/>
            <person name="Pan J."/>
            <person name="Luo Z.H."/>
            <person name="Li M."/>
        </authorList>
    </citation>
    <scope>NUCLEOTIDE SEQUENCE [LARGE SCALE GENOMIC DNA]</scope>
    <source>
        <strain evidence="9">HyVt-443</strain>
    </source>
</reference>
<comment type="caution">
    <text evidence="9">The sequence shown here is derived from an EMBL/GenBank/DDBJ whole genome shotgun (WGS) entry which is preliminary data.</text>
</comment>
<dbReference type="AlphaFoldDB" id="A0A831W6F7"/>
<dbReference type="Gene3D" id="1.20.950.20">
    <property type="entry name" value="Transmembrane di-heme cytochromes, Chain C"/>
    <property type="match status" value="1"/>
</dbReference>
<evidence type="ECO:0000256" key="4">
    <source>
        <dbReference type="ARBA" id="ARBA00022989"/>
    </source>
</evidence>
<dbReference type="InterPro" id="IPR011577">
    <property type="entry name" value="Cyt_b561_bac/Ni-Hgenase"/>
</dbReference>
<proteinExistence type="predicted"/>
<evidence type="ECO:0000256" key="7">
    <source>
        <dbReference type="SAM" id="Phobius"/>
    </source>
</evidence>
<dbReference type="GO" id="GO:0020037">
    <property type="term" value="F:heme binding"/>
    <property type="evidence" value="ECO:0007669"/>
    <property type="project" value="TreeGrafter"/>
</dbReference>
<feature type="region of interest" description="Disordered" evidence="6">
    <location>
        <begin position="143"/>
        <end position="170"/>
    </location>
</feature>
<feature type="transmembrane region" description="Helical" evidence="7">
    <location>
        <begin position="179"/>
        <end position="198"/>
    </location>
</feature>
<evidence type="ECO:0000259" key="8">
    <source>
        <dbReference type="Pfam" id="PF01292"/>
    </source>
</evidence>
<dbReference type="InterPro" id="IPR051542">
    <property type="entry name" value="Hydrogenase_cytochrome"/>
</dbReference>
<sequence length="221" mass="24578">MKTGTADRIKVWDPLVRLFHWTLVISFTVAYVTGEEGDLVHFYSGYVIAGLLLFRLVWGFIGSRHARFADFVRSPREVIEYTRSLFSGHPRRYLGHNPAGGVMVILLLLSLSGTVVTGLMLDPAFDSVVLEGSVSNRVLLGDDDEERGEGYEEEDDEREGGMEGPGGEGNEVVEEWHEVLANLTLLLVILHIAGVVVSSRLHRENLVRAMITGYKPRDPEA</sequence>
<accession>A0A831W6F7</accession>
<keyword evidence="3 7" id="KW-0812">Transmembrane</keyword>
<organism evidence="9">
    <name type="scientific">Sedimenticola thiotaurini</name>
    <dbReference type="NCBI Taxonomy" id="1543721"/>
    <lineage>
        <taxon>Bacteria</taxon>
        <taxon>Pseudomonadati</taxon>
        <taxon>Pseudomonadota</taxon>
        <taxon>Gammaproteobacteria</taxon>
        <taxon>Chromatiales</taxon>
        <taxon>Sedimenticolaceae</taxon>
        <taxon>Sedimenticola</taxon>
    </lineage>
</organism>
<dbReference type="SUPFAM" id="SSF81342">
    <property type="entry name" value="Transmembrane di-heme cytochromes"/>
    <property type="match status" value="1"/>
</dbReference>
<dbReference type="GO" id="GO:0009055">
    <property type="term" value="F:electron transfer activity"/>
    <property type="evidence" value="ECO:0007669"/>
    <property type="project" value="InterPro"/>
</dbReference>
<dbReference type="GO" id="GO:0005886">
    <property type="term" value="C:plasma membrane"/>
    <property type="evidence" value="ECO:0007669"/>
    <property type="project" value="UniProtKB-SubCell"/>
</dbReference>